<reference evidence="1" key="1">
    <citation type="submission" date="2021-02" db="EMBL/GenBank/DDBJ databases">
        <authorList>
            <consortium name="DOE Joint Genome Institute"/>
            <person name="Ahrendt S."/>
            <person name="Looney B.P."/>
            <person name="Miyauchi S."/>
            <person name="Morin E."/>
            <person name="Drula E."/>
            <person name="Courty P.E."/>
            <person name="Chicoki N."/>
            <person name="Fauchery L."/>
            <person name="Kohler A."/>
            <person name="Kuo A."/>
            <person name="Labutti K."/>
            <person name="Pangilinan J."/>
            <person name="Lipzen A."/>
            <person name="Riley R."/>
            <person name="Andreopoulos W."/>
            <person name="He G."/>
            <person name="Johnson J."/>
            <person name="Barry K.W."/>
            <person name="Grigoriev I.V."/>
            <person name="Nagy L."/>
            <person name="Hibbett D."/>
            <person name="Henrissat B."/>
            <person name="Matheny P.B."/>
            <person name="Labbe J."/>
            <person name="Martin F."/>
        </authorList>
    </citation>
    <scope>NUCLEOTIDE SEQUENCE</scope>
    <source>
        <strain evidence="1">FP105234-sp</strain>
    </source>
</reference>
<proteinExistence type="predicted"/>
<reference evidence="1" key="2">
    <citation type="journal article" date="2022" name="New Phytol.">
        <title>Evolutionary transition to the ectomycorrhizal habit in the genomes of a hyperdiverse lineage of mushroom-forming fungi.</title>
        <authorList>
            <person name="Looney B."/>
            <person name="Miyauchi S."/>
            <person name="Morin E."/>
            <person name="Drula E."/>
            <person name="Courty P.E."/>
            <person name="Kohler A."/>
            <person name="Kuo A."/>
            <person name="LaButti K."/>
            <person name="Pangilinan J."/>
            <person name="Lipzen A."/>
            <person name="Riley R."/>
            <person name="Andreopoulos W."/>
            <person name="He G."/>
            <person name="Johnson J."/>
            <person name="Nolan M."/>
            <person name="Tritt A."/>
            <person name="Barry K.W."/>
            <person name="Grigoriev I.V."/>
            <person name="Nagy L.G."/>
            <person name="Hibbett D."/>
            <person name="Henrissat B."/>
            <person name="Matheny P.B."/>
            <person name="Labbe J."/>
            <person name="Martin F.M."/>
        </authorList>
    </citation>
    <scope>NUCLEOTIDE SEQUENCE</scope>
    <source>
        <strain evidence="1">FP105234-sp</strain>
    </source>
</reference>
<name>A0ACB8RMC0_9AGAM</name>
<protein>
    <submittedName>
        <fullName evidence="1">NAD(P)-binding protein</fullName>
    </submittedName>
</protein>
<gene>
    <name evidence="1" type="ORF">FA95DRAFT_1574023</name>
</gene>
<organism evidence="1 2">
    <name type="scientific">Auriscalpium vulgare</name>
    <dbReference type="NCBI Taxonomy" id="40419"/>
    <lineage>
        <taxon>Eukaryota</taxon>
        <taxon>Fungi</taxon>
        <taxon>Dikarya</taxon>
        <taxon>Basidiomycota</taxon>
        <taxon>Agaricomycotina</taxon>
        <taxon>Agaricomycetes</taxon>
        <taxon>Russulales</taxon>
        <taxon>Auriscalpiaceae</taxon>
        <taxon>Auriscalpium</taxon>
    </lineage>
</organism>
<sequence length="219" mass="22935">MAEALINSLTATSLFDLTGVVAVITGGGTGIGLMLASTLIANGANVYITGRRQDVLERITRIYNQAAAKTPGRGRLVALRGDVTQKSEAIRLADEIGKREPSGVTVLFNNAGILIGGVHPPTEATAKAFFESYFNGVTQDEFTQTYATNAMSNPAGGSNELGQTSHDNVEFPFEVPANKKGGSARDIGAVALALIANWFINGETVLVDGGTLLVHPSSW</sequence>
<evidence type="ECO:0000313" key="1">
    <source>
        <dbReference type="EMBL" id="KAI0045119.1"/>
    </source>
</evidence>
<comment type="caution">
    <text evidence="1">The sequence shown here is derived from an EMBL/GenBank/DDBJ whole genome shotgun (WGS) entry which is preliminary data.</text>
</comment>
<evidence type="ECO:0000313" key="2">
    <source>
        <dbReference type="Proteomes" id="UP000814033"/>
    </source>
</evidence>
<accession>A0ACB8RMC0</accession>
<dbReference type="EMBL" id="MU275961">
    <property type="protein sequence ID" value="KAI0045119.1"/>
    <property type="molecule type" value="Genomic_DNA"/>
</dbReference>
<keyword evidence="2" id="KW-1185">Reference proteome</keyword>
<dbReference type="Proteomes" id="UP000814033">
    <property type="component" value="Unassembled WGS sequence"/>
</dbReference>